<evidence type="ECO:0000313" key="5">
    <source>
        <dbReference type="Proteomes" id="UP000321598"/>
    </source>
</evidence>
<gene>
    <name evidence="3" type="primary">padC</name>
    <name evidence="3" type="ORF">NCTC12413_02566</name>
    <name evidence="2" type="ORF">SAR03_03110</name>
</gene>
<reference evidence="2 5" key="2">
    <citation type="submission" date="2019-07" db="EMBL/GenBank/DDBJ databases">
        <title>Whole genome shotgun sequence of Staphylococcus arlettae NBRC 109765.</title>
        <authorList>
            <person name="Hosoyama A."/>
            <person name="Uohara A."/>
            <person name="Ohji S."/>
            <person name="Ichikawa N."/>
        </authorList>
    </citation>
    <scope>NUCLEOTIDE SEQUENCE [LARGE SCALE GENOMIC DNA]</scope>
    <source>
        <strain evidence="2 5">NBRC 109765</strain>
    </source>
</reference>
<dbReference type="Proteomes" id="UP000321598">
    <property type="component" value="Unassembled WGS sequence"/>
</dbReference>
<proteinExistence type="predicted"/>
<keyword evidence="3" id="KW-0456">Lyase</keyword>
<feature type="active site" description="Proton donor" evidence="1">
    <location>
        <position position="22"/>
    </location>
</feature>
<dbReference type="Proteomes" id="UP000254956">
    <property type="component" value="Unassembled WGS sequence"/>
</dbReference>
<dbReference type="GO" id="GO:0016831">
    <property type="term" value="F:carboxy-lyase activity"/>
    <property type="evidence" value="ECO:0007669"/>
    <property type="project" value="InterPro"/>
</dbReference>
<dbReference type="OrthoDB" id="1623004at2"/>
<feature type="active site" description="Proton acceptor" evidence="1">
    <location>
        <position position="67"/>
    </location>
</feature>
<evidence type="ECO:0000256" key="1">
    <source>
        <dbReference type="PIRSR" id="PIRSR011561-1"/>
    </source>
</evidence>
<evidence type="ECO:0000313" key="4">
    <source>
        <dbReference type="Proteomes" id="UP000254956"/>
    </source>
</evidence>
<dbReference type="RefSeq" id="WP_103388605.1">
    <property type="nucleotide sequence ID" value="NZ_BKAV01000002.1"/>
</dbReference>
<dbReference type="EMBL" id="UGZE01000001">
    <property type="protein sequence ID" value="SUJ28988.1"/>
    <property type="molecule type" value="Genomic_DNA"/>
</dbReference>
<dbReference type="Gene3D" id="2.40.128.20">
    <property type="match status" value="1"/>
</dbReference>
<dbReference type="EC" id="4.1.1.-" evidence="3"/>
<reference evidence="3 4" key="1">
    <citation type="submission" date="2018-06" db="EMBL/GenBank/DDBJ databases">
        <authorList>
            <consortium name="Pathogen Informatics"/>
            <person name="Doyle S."/>
        </authorList>
    </citation>
    <scope>NUCLEOTIDE SEQUENCE [LARGE SCALE GENOMIC DNA]</scope>
    <source>
        <strain evidence="3 4">NCTC12413</strain>
    </source>
</reference>
<dbReference type="CDD" id="cd14241">
    <property type="entry name" value="PAD"/>
    <property type="match status" value="1"/>
</dbReference>
<dbReference type="PIRSF" id="PIRSF011561">
    <property type="entry name" value="PAD"/>
    <property type="match status" value="1"/>
</dbReference>
<dbReference type="Pfam" id="PF05870">
    <property type="entry name" value="PA_decarbox"/>
    <property type="match status" value="1"/>
</dbReference>
<organism evidence="3 4">
    <name type="scientific">Staphylococcus arlettae</name>
    <dbReference type="NCBI Taxonomy" id="29378"/>
    <lineage>
        <taxon>Bacteria</taxon>
        <taxon>Bacillati</taxon>
        <taxon>Bacillota</taxon>
        <taxon>Bacilli</taxon>
        <taxon>Bacillales</taxon>
        <taxon>Staphylococcaceae</taxon>
        <taxon>Staphylococcus</taxon>
    </lineage>
</organism>
<keyword evidence="5" id="KW-1185">Reference proteome</keyword>
<dbReference type="SUPFAM" id="SSF50814">
    <property type="entry name" value="Lipocalins"/>
    <property type="match status" value="1"/>
</dbReference>
<dbReference type="STRING" id="1212545.SARL_04281"/>
<protein>
    <submittedName>
        <fullName evidence="2 3">Phenolic acid decarboxylase PadC</fullName>
        <ecNumber evidence="3">4.1.1.-</ecNumber>
    </submittedName>
</protein>
<sequence length="168" mass="19528">MATLQDFIGKHMIYTYDNGWEYEMYVKNEETIDYRIHSGMVGGRWVKDQKADIVEIIAGVYKISWTEPTGTDVSLNFVPEQHLMHGVIFFPKWVHEHPEITVCYQNDYIDVMEASREKYDTYPKYVVPEFATITYVGTPGVNNEQVIAEAPYEGMAEAIRQQQLAFQQ</sequence>
<dbReference type="AlphaFoldDB" id="A0A380CVR2"/>
<dbReference type="PANTHER" id="PTHR40087:SF1">
    <property type="entry name" value="PHENOLIC ACID DECARBOXYLASE PADC"/>
    <property type="match status" value="1"/>
</dbReference>
<accession>A0A380CVR2</accession>
<evidence type="ECO:0000313" key="2">
    <source>
        <dbReference type="EMBL" id="GEP99273.1"/>
    </source>
</evidence>
<evidence type="ECO:0000313" key="3">
    <source>
        <dbReference type="EMBL" id="SUJ28988.1"/>
    </source>
</evidence>
<dbReference type="EMBL" id="BKAV01000002">
    <property type="protein sequence ID" value="GEP99273.1"/>
    <property type="molecule type" value="Genomic_DNA"/>
</dbReference>
<name>A0A380CVR2_9STAP</name>
<dbReference type="InterPro" id="IPR008729">
    <property type="entry name" value="PA_de_COase"/>
</dbReference>
<dbReference type="InterPro" id="IPR012674">
    <property type="entry name" value="Calycin"/>
</dbReference>
<dbReference type="PANTHER" id="PTHR40087">
    <property type="entry name" value="PHENOLIC ACID DECARBOXYLASE PADC"/>
    <property type="match status" value="1"/>
</dbReference>